<proteinExistence type="predicted"/>
<evidence type="ECO:0000259" key="4">
    <source>
        <dbReference type="Pfam" id="PF25919"/>
    </source>
</evidence>
<organism evidence="5 6">
    <name type="scientific">Ralstonia soli</name>
    <dbReference type="NCBI Taxonomy" id="2953896"/>
    <lineage>
        <taxon>Bacteria</taxon>
        <taxon>Pseudomonadati</taxon>
        <taxon>Pseudomonadota</taxon>
        <taxon>Betaproteobacteria</taxon>
        <taxon>Burkholderiales</taxon>
        <taxon>Burkholderiaceae</taxon>
        <taxon>Ralstonia</taxon>
    </lineage>
</organism>
<evidence type="ECO:0000256" key="3">
    <source>
        <dbReference type="SAM" id="Phobius"/>
    </source>
</evidence>
<dbReference type="InterPro" id="IPR058790">
    <property type="entry name" value="BSH_CusB"/>
</dbReference>
<gene>
    <name evidence="5" type="ORF">NG900_23820</name>
</gene>
<evidence type="ECO:0000256" key="2">
    <source>
        <dbReference type="ARBA" id="ARBA00023054"/>
    </source>
</evidence>
<sequence>MKIRFDSSKERSPTQEQGLKVLYAPGKRMAFRLRWYLILLLVASPLIWFFAKLAVGAWMIEAPAQLVLPQIDIRSREPALVSRVNVRAGDKVEAGQVLLDMDNPEWKQRLRQLQALSNDAQAAPVPAASTLRDVLRRQLDRSSEKLALTRRLVREGAATQGEVLAAEAERDQRQAELLSYEQRQEQARTSPALARDVAMQGAEEQWLTGRLQALQLKAPEPGVVSEVLVHEGENVGAGTLLVRVARMADAVIWVYLDPAHAAYGKPGQPLRLKLPDGHWLDAKVLQSADRANRLPEDLRSPFGAPQRWLMVQVAVDGAIPQRWLIDQLPLTARFPHRLSSLFSSD</sequence>
<keyword evidence="3" id="KW-0812">Transmembrane</keyword>
<comment type="caution">
    <text evidence="5">The sequence shown here is derived from an EMBL/GenBank/DDBJ whole genome shotgun (WGS) entry which is preliminary data.</text>
</comment>
<dbReference type="SUPFAM" id="SSF56954">
    <property type="entry name" value="Outer membrane efflux proteins (OEP)"/>
    <property type="match status" value="1"/>
</dbReference>
<dbReference type="Gene3D" id="1.20.1600.10">
    <property type="entry name" value="Outer membrane efflux proteins (OEP)"/>
    <property type="match status" value="1"/>
</dbReference>
<feature type="domain" description="CusB-like barrel-sandwich hybrid" evidence="4">
    <location>
        <begin position="73"/>
        <end position="245"/>
    </location>
</feature>
<protein>
    <submittedName>
        <fullName evidence="5">Biotin/lipoyl-binding protein</fullName>
    </submittedName>
</protein>
<keyword evidence="2" id="KW-0175">Coiled coil</keyword>
<dbReference type="Proteomes" id="UP001162811">
    <property type="component" value="Unassembled WGS sequence"/>
</dbReference>
<keyword evidence="3" id="KW-1133">Transmembrane helix</keyword>
<dbReference type="RefSeq" id="WP_252684411.1">
    <property type="nucleotide sequence ID" value="NZ_JAMXHT010000010.1"/>
</dbReference>
<accession>A0ABT1AS31</accession>
<keyword evidence="3" id="KW-0472">Membrane</keyword>
<comment type="subcellular location">
    <subcellularLocation>
        <location evidence="1">Cell envelope</location>
    </subcellularLocation>
</comment>
<feature type="transmembrane region" description="Helical" evidence="3">
    <location>
        <begin position="35"/>
        <end position="60"/>
    </location>
</feature>
<dbReference type="EMBL" id="JAMXHT010000010">
    <property type="protein sequence ID" value="MCO5401241.1"/>
    <property type="molecule type" value="Genomic_DNA"/>
</dbReference>
<dbReference type="InterPro" id="IPR050465">
    <property type="entry name" value="UPF0194_transport"/>
</dbReference>
<name>A0ABT1AS31_9RALS</name>
<dbReference type="Pfam" id="PF25919">
    <property type="entry name" value="BSH_CusB"/>
    <property type="match status" value="1"/>
</dbReference>
<evidence type="ECO:0000256" key="1">
    <source>
        <dbReference type="ARBA" id="ARBA00004196"/>
    </source>
</evidence>
<reference evidence="5" key="1">
    <citation type="submission" date="2022-06" db="EMBL/GenBank/DDBJ databases">
        <authorList>
            <person name="Lu C.-H."/>
        </authorList>
    </citation>
    <scope>NUCLEOTIDE SEQUENCE</scope>
    <source>
        <strain evidence="5">21MJYT02-11</strain>
    </source>
</reference>
<keyword evidence="6" id="KW-1185">Reference proteome</keyword>
<evidence type="ECO:0000313" key="5">
    <source>
        <dbReference type="EMBL" id="MCO5401241.1"/>
    </source>
</evidence>
<dbReference type="Gene3D" id="2.40.50.100">
    <property type="match status" value="1"/>
</dbReference>
<dbReference type="PANTHER" id="PTHR32347">
    <property type="entry name" value="EFFLUX SYSTEM COMPONENT YKNX-RELATED"/>
    <property type="match status" value="1"/>
</dbReference>
<evidence type="ECO:0000313" key="6">
    <source>
        <dbReference type="Proteomes" id="UP001162811"/>
    </source>
</evidence>
<reference evidence="5" key="2">
    <citation type="journal article" date="2023" name="Front. Microbiol.">
        <title>Ralstonia chuxiongensis sp. nov., Ralstonia mojiangensis sp. nov., and Ralstonia soli sp. nov., isolated from tobacco fields, are three novel species in the family Burkholderiaceae.</title>
        <authorList>
            <person name="Lu C.H."/>
            <person name="Zhang Y.Y."/>
            <person name="Jiang N."/>
            <person name="Chen W."/>
            <person name="Shao X."/>
            <person name="Zhao Z.M."/>
            <person name="Lu W.L."/>
            <person name="Hu X."/>
            <person name="Xi Y.X."/>
            <person name="Zou S.Y."/>
            <person name="Wei Q.J."/>
            <person name="Lin Z.L."/>
            <person name="Gong L."/>
            <person name="Gai X.T."/>
            <person name="Zhang L.Q."/>
            <person name="Li J.Y."/>
            <person name="Jin Y."/>
            <person name="Xia Z.Y."/>
        </authorList>
    </citation>
    <scope>NUCLEOTIDE SEQUENCE</scope>
    <source>
        <strain evidence="5">21MJYT02-11</strain>
    </source>
</reference>